<dbReference type="SUPFAM" id="SSF49503">
    <property type="entry name" value="Cupredoxins"/>
    <property type="match status" value="1"/>
</dbReference>
<comment type="caution">
    <text evidence="2">The sequence shown here is derived from an EMBL/GenBank/DDBJ whole genome shotgun (WGS) entry which is preliminary data.</text>
</comment>
<evidence type="ECO:0000313" key="2">
    <source>
        <dbReference type="EMBL" id="GEU40305.1"/>
    </source>
</evidence>
<dbReference type="PANTHER" id="PTHR11709:SF369">
    <property type="entry name" value="LACCASE"/>
    <property type="match status" value="1"/>
</dbReference>
<organism evidence="2">
    <name type="scientific">Tanacetum cinerariifolium</name>
    <name type="common">Dalmatian daisy</name>
    <name type="synonym">Chrysanthemum cinerariifolium</name>
    <dbReference type="NCBI Taxonomy" id="118510"/>
    <lineage>
        <taxon>Eukaryota</taxon>
        <taxon>Viridiplantae</taxon>
        <taxon>Streptophyta</taxon>
        <taxon>Embryophyta</taxon>
        <taxon>Tracheophyta</taxon>
        <taxon>Spermatophyta</taxon>
        <taxon>Magnoliopsida</taxon>
        <taxon>eudicotyledons</taxon>
        <taxon>Gunneridae</taxon>
        <taxon>Pentapetalae</taxon>
        <taxon>asterids</taxon>
        <taxon>campanulids</taxon>
        <taxon>Asterales</taxon>
        <taxon>Asteraceae</taxon>
        <taxon>Asteroideae</taxon>
        <taxon>Anthemideae</taxon>
        <taxon>Anthemidinae</taxon>
        <taxon>Tanacetum</taxon>
    </lineage>
</organism>
<dbReference type="InterPro" id="IPR008972">
    <property type="entry name" value="Cupredoxin"/>
</dbReference>
<dbReference type="InterPro" id="IPR045087">
    <property type="entry name" value="Cu-oxidase_fam"/>
</dbReference>
<dbReference type="GO" id="GO:0016491">
    <property type="term" value="F:oxidoreductase activity"/>
    <property type="evidence" value="ECO:0007669"/>
    <property type="project" value="TreeGrafter"/>
</dbReference>
<dbReference type="PANTHER" id="PTHR11709">
    <property type="entry name" value="MULTI-COPPER OXIDASE"/>
    <property type="match status" value="1"/>
</dbReference>
<protein>
    <submittedName>
        <fullName evidence="2">Putative laccase-9</fullName>
    </submittedName>
</protein>
<dbReference type="Pfam" id="PF00394">
    <property type="entry name" value="Cu-oxidase"/>
    <property type="match status" value="1"/>
</dbReference>
<evidence type="ECO:0000259" key="1">
    <source>
        <dbReference type="Pfam" id="PF00394"/>
    </source>
</evidence>
<gene>
    <name evidence="2" type="ORF">Tci_012283</name>
</gene>
<accession>A0A6L2JWS6</accession>
<dbReference type="InterPro" id="IPR001117">
    <property type="entry name" value="Cu-oxidase_2nd"/>
</dbReference>
<dbReference type="Gene3D" id="2.60.40.420">
    <property type="entry name" value="Cupredoxins - blue copper proteins"/>
    <property type="match status" value="1"/>
</dbReference>
<feature type="domain" description="Plastocyanin-like" evidence="1">
    <location>
        <begin position="31"/>
        <end position="135"/>
    </location>
</feature>
<dbReference type="AlphaFoldDB" id="A0A6L2JWS6"/>
<name>A0A6L2JWS6_TANCI</name>
<dbReference type="EMBL" id="BKCJ010001285">
    <property type="protein sequence ID" value="GEU40305.1"/>
    <property type="molecule type" value="Genomic_DNA"/>
</dbReference>
<proteinExistence type="predicted"/>
<sequence>MCLKSSSAAEEIQPTLMLLPSMVNLEISTIVAAGTARIQVESGKTYLLRMVNAAMNNIAFFSVANHSLTVVGADGAYTKPLTSIYITISPGQTINILLEANQPRNYYYIASKLFNAQSGSSFDNTTTIAIVEYTRNYTATSLP</sequence>
<reference evidence="2" key="1">
    <citation type="journal article" date="2019" name="Sci. Rep.">
        <title>Draft genome of Tanacetum cinerariifolium, the natural source of mosquito coil.</title>
        <authorList>
            <person name="Yamashiro T."/>
            <person name="Shiraishi A."/>
            <person name="Satake H."/>
            <person name="Nakayama K."/>
        </authorList>
    </citation>
    <scope>NUCLEOTIDE SEQUENCE</scope>
</reference>